<sequence>MDDGLCVFDGLSDKNVITWTALISGYGQHGRVSDVFGLFRRMIDDGFRLNYVTFAAVLSACSRRG</sequence>
<evidence type="ECO:0000256" key="1">
    <source>
        <dbReference type="ARBA" id="ARBA00022737"/>
    </source>
</evidence>
<comment type="caution">
    <text evidence="3">The sequence shown here is derived from an EMBL/GenBank/DDBJ whole genome shotgun (WGS) entry which is preliminary data.</text>
</comment>
<dbReference type="Gene3D" id="1.25.40.10">
    <property type="entry name" value="Tetratricopeptide repeat domain"/>
    <property type="match status" value="1"/>
</dbReference>
<accession>A0AAV9CVR7</accession>
<dbReference type="PANTHER" id="PTHR47926">
    <property type="entry name" value="PENTATRICOPEPTIDE REPEAT-CONTAINING PROTEIN"/>
    <property type="match status" value="1"/>
</dbReference>
<dbReference type="NCBIfam" id="TIGR00756">
    <property type="entry name" value="PPR"/>
    <property type="match status" value="1"/>
</dbReference>
<dbReference type="Pfam" id="PF13041">
    <property type="entry name" value="PPR_2"/>
    <property type="match status" value="1"/>
</dbReference>
<reference evidence="3" key="1">
    <citation type="journal article" date="2023" name="Nat. Commun.">
        <title>Diploid and tetraploid genomes of Acorus and the evolution of monocots.</title>
        <authorList>
            <person name="Ma L."/>
            <person name="Liu K.W."/>
            <person name="Li Z."/>
            <person name="Hsiao Y.Y."/>
            <person name="Qi Y."/>
            <person name="Fu T."/>
            <person name="Tang G.D."/>
            <person name="Zhang D."/>
            <person name="Sun W.H."/>
            <person name="Liu D.K."/>
            <person name="Li Y."/>
            <person name="Chen G.Z."/>
            <person name="Liu X.D."/>
            <person name="Liao X.Y."/>
            <person name="Jiang Y.T."/>
            <person name="Yu X."/>
            <person name="Hao Y."/>
            <person name="Huang J."/>
            <person name="Zhao X.W."/>
            <person name="Ke S."/>
            <person name="Chen Y.Y."/>
            <person name="Wu W.L."/>
            <person name="Hsu J.L."/>
            <person name="Lin Y.F."/>
            <person name="Huang M.D."/>
            <person name="Li C.Y."/>
            <person name="Huang L."/>
            <person name="Wang Z.W."/>
            <person name="Zhao X."/>
            <person name="Zhong W.Y."/>
            <person name="Peng D.H."/>
            <person name="Ahmad S."/>
            <person name="Lan S."/>
            <person name="Zhang J.S."/>
            <person name="Tsai W.C."/>
            <person name="Van de Peer Y."/>
            <person name="Liu Z.J."/>
        </authorList>
    </citation>
    <scope>NUCLEOTIDE SEQUENCE</scope>
    <source>
        <strain evidence="3">CP</strain>
    </source>
</reference>
<feature type="repeat" description="PPR" evidence="2">
    <location>
        <begin position="15"/>
        <end position="49"/>
    </location>
</feature>
<organism evidence="3 4">
    <name type="scientific">Acorus calamus</name>
    <name type="common">Sweet flag</name>
    <dbReference type="NCBI Taxonomy" id="4465"/>
    <lineage>
        <taxon>Eukaryota</taxon>
        <taxon>Viridiplantae</taxon>
        <taxon>Streptophyta</taxon>
        <taxon>Embryophyta</taxon>
        <taxon>Tracheophyta</taxon>
        <taxon>Spermatophyta</taxon>
        <taxon>Magnoliopsida</taxon>
        <taxon>Liliopsida</taxon>
        <taxon>Acoraceae</taxon>
        <taxon>Acorus</taxon>
    </lineage>
</organism>
<dbReference type="GO" id="GO:0003723">
    <property type="term" value="F:RNA binding"/>
    <property type="evidence" value="ECO:0007669"/>
    <property type="project" value="InterPro"/>
</dbReference>
<name>A0AAV9CVR7_ACOCL</name>
<dbReference type="AlphaFoldDB" id="A0AAV9CVR7"/>
<reference evidence="3" key="2">
    <citation type="submission" date="2023-06" db="EMBL/GenBank/DDBJ databases">
        <authorList>
            <person name="Ma L."/>
            <person name="Liu K.-W."/>
            <person name="Li Z."/>
            <person name="Hsiao Y.-Y."/>
            <person name="Qi Y."/>
            <person name="Fu T."/>
            <person name="Tang G."/>
            <person name="Zhang D."/>
            <person name="Sun W.-H."/>
            <person name="Liu D.-K."/>
            <person name="Li Y."/>
            <person name="Chen G.-Z."/>
            <person name="Liu X.-D."/>
            <person name="Liao X.-Y."/>
            <person name="Jiang Y.-T."/>
            <person name="Yu X."/>
            <person name="Hao Y."/>
            <person name="Huang J."/>
            <person name="Zhao X.-W."/>
            <person name="Ke S."/>
            <person name="Chen Y.-Y."/>
            <person name="Wu W.-L."/>
            <person name="Hsu J.-L."/>
            <person name="Lin Y.-F."/>
            <person name="Huang M.-D."/>
            <person name="Li C.-Y."/>
            <person name="Huang L."/>
            <person name="Wang Z.-W."/>
            <person name="Zhao X."/>
            <person name="Zhong W.-Y."/>
            <person name="Peng D.-H."/>
            <person name="Ahmad S."/>
            <person name="Lan S."/>
            <person name="Zhang J.-S."/>
            <person name="Tsai W.-C."/>
            <person name="Van De Peer Y."/>
            <person name="Liu Z.-J."/>
        </authorList>
    </citation>
    <scope>NUCLEOTIDE SEQUENCE</scope>
    <source>
        <strain evidence="3">CP</strain>
        <tissue evidence="3">Leaves</tissue>
    </source>
</reference>
<evidence type="ECO:0000256" key="2">
    <source>
        <dbReference type="PROSITE-ProRule" id="PRU00708"/>
    </source>
</evidence>
<keyword evidence="1" id="KW-0677">Repeat</keyword>
<dbReference type="GO" id="GO:0009451">
    <property type="term" value="P:RNA modification"/>
    <property type="evidence" value="ECO:0007669"/>
    <property type="project" value="InterPro"/>
</dbReference>
<protein>
    <submittedName>
        <fullName evidence="3">Pentatricopeptide repeat-containing protein</fullName>
    </submittedName>
</protein>
<keyword evidence="4" id="KW-1185">Reference proteome</keyword>
<evidence type="ECO:0000313" key="4">
    <source>
        <dbReference type="Proteomes" id="UP001180020"/>
    </source>
</evidence>
<proteinExistence type="predicted"/>
<dbReference type="PROSITE" id="PS51375">
    <property type="entry name" value="PPR"/>
    <property type="match status" value="1"/>
</dbReference>
<dbReference type="EMBL" id="JAUJYO010000017">
    <property type="protein sequence ID" value="KAK1292559.1"/>
    <property type="molecule type" value="Genomic_DNA"/>
</dbReference>
<gene>
    <name evidence="3" type="primary">PCMP-E12</name>
    <name evidence="3" type="ORF">QJS10_CPB17g02058</name>
</gene>
<dbReference type="PANTHER" id="PTHR47926:SF347">
    <property type="entry name" value="PENTATRICOPEPTIDE REPEAT-CONTAINING PROTEIN"/>
    <property type="match status" value="1"/>
</dbReference>
<evidence type="ECO:0000313" key="3">
    <source>
        <dbReference type="EMBL" id="KAK1292559.1"/>
    </source>
</evidence>
<dbReference type="InterPro" id="IPR002885">
    <property type="entry name" value="PPR_rpt"/>
</dbReference>
<dbReference type="InterPro" id="IPR011990">
    <property type="entry name" value="TPR-like_helical_dom_sf"/>
</dbReference>
<dbReference type="Proteomes" id="UP001180020">
    <property type="component" value="Unassembled WGS sequence"/>
</dbReference>
<dbReference type="InterPro" id="IPR046960">
    <property type="entry name" value="PPR_At4g14850-like_plant"/>
</dbReference>